<sequence>MRWTGTACSPSLRRSGWRPGGRAIDQAGETFGVKRLTASQSACRSLPAACAASAMPSSALAPASRRRAARRRGSRLACRRNSVTVAASIRMVTARVTGSSPDQEQQRITPALR</sequence>
<feature type="region of interest" description="Disordered" evidence="1">
    <location>
        <begin position="1"/>
        <end position="23"/>
    </location>
</feature>
<accession>A0A0J6S7Y1</accession>
<dbReference type="AlphaFoldDB" id="A0A0J6S7Y1"/>
<evidence type="ECO:0000313" key="2">
    <source>
        <dbReference type="EMBL" id="KMO31335.1"/>
    </source>
</evidence>
<gene>
    <name evidence="2" type="ORF">VQ02_26180</name>
</gene>
<reference evidence="2 3" key="1">
    <citation type="submission" date="2015-03" db="EMBL/GenBank/DDBJ databases">
        <title>Genome sequencing of Methylobacterium variabile DSM 16961.</title>
        <authorList>
            <person name="Chaudhry V."/>
            <person name="Patil P.B."/>
        </authorList>
    </citation>
    <scope>NUCLEOTIDE SEQUENCE [LARGE SCALE GENOMIC DNA]</scope>
    <source>
        <strain evidence="2 3">DSM 16961</strain>
    </source>
</reference>
<keyword evidence="3" id="KW-1185">Reference proteome</keyword>
<dbReference type="EMBL" id="LABY01000199">
    <property type="protein sequence ID" value="KMO31335.1"/>
    <property type="molecule type" value="Genomic_DNA"/>
</dbReference>
<comment type="caution">
    <text evidence="2">The sequence shown here is derived from an EMBL/GenBank/DDBJ whole genome shotgun (WGS) entry which is preliminary data.</text>
</comment>
<organism evidence="2 3">
    <name type="scientific">Methylobacterium variabile</name>
    <dbReference type="NCBI Taxonomy" id="298794"/>
    <lineage>
        <taxon>Bacteria</taxon>
        <taxon>Pseudomonadati</taxon>
        <taxon>Pseudomonadota</taxon>
        <taxon>Alphaproteobacteria</taxon>
        <taxon>Hyphomicrobiales</taxon>
        <taxon>Methylobacteriaceae</taxon>
        <taxon>Methylobacterium</taxon>
    </lineage>
</organism>
<dbReference type="Proteomes" id="UP000035955">
    <property type="component" value="Unassembled WGS sequence"/>
</dbReference>
<protein>
    <submittedName>
        <fullName evidence="2">Uncharacterized protein</fullName>
    </submittedName>
</protein>
<evidence type="ECO:0000256" key="1">
    <source>
        <dbReference type="SAM" id="MobiDB-lite"/>
    </source>
</evidence>
<evidence type="ECO:0000313" key="3">
    <source>
        <dbReference type="Proteomes" id="UP000035955"/>
    </source>
</evidence>
<proteinExistence type="predicted"/>
<feature type="region of interest" description="Disordered" evidence="1">
    <location>
        <begin position="57"/>
        <end position="76"/>
    </location>
</feature>
<dbReference type="PATRIC" id="fig|298794.3.peg.2905"/>
<name>A0A0J6S7Y1_9HYPH</name>
<feature type="compositionally biased region" description="Basic residues" evidence="1">
    <location>
        <begin position="64"/>
        <end position="76"/>
    </location>
</feature>